<dbReference type="Proteomes" id="UP000697710">
    <property type="component" value="Unassembled WGS sequence"/>
</dbReference>
<accession>A0A956RPA0</accession>
<name>A0A956RPA0_UNCEI</name>
<gene>
    <name evidence="1" type="ORF">KC729_09720</name>
</gene>
<reference evidence="1" key="1">
    <citation type="submission" date="2020-04" db="EMBL/GenBank/DDBJ databases">
        <authorList>
            <person name="Zhang T."/>
        </authorList>
    </citation>
    <scope>NUCLEOTIDE SEQUENCE</scope>
    <source>
        <strain evidence="1">HKST-UBA01</strain>
    </source>
</reference>
<evidence type="ECO:0000313" key="1">
    <source>
        <dbReference type="EMBL" id="MCA9727948.1"/>
    </source>
</evidence>
<proteinExistence type="predicted"/>
<organism evidence="1 2">
    <name type="scientific">Eiseniibacteriota bacterium</name>
    <dbReference type="NCBI Taxonomy" id="2212470"/>
    <lineage>
        <taxon>Bacteria</taxon>
        <taxon>Candidatus Eiseniibacteriota</taxon>
    </lineage>
</organism>
<sequence length="354" mass="39759">MNRDIIVHWMNGTSDGKSTQDAAFTTFFDKAHLLPTFAEDREFRYHRDYEHCLAGPQWIPDVLKVGADKSPLYRLPGSIVSTVRGLVHHYRKGRSGIGGALRGAYNAVANAEDDQRASLFLQHCSSGPTGTGSVDADWFHVELAEPDSKVARIRHQELGGYNPSNPYRLIRFHCDLEYDLRLFVGKGIAPSVANHGPDFRPGDVKASGQTPMGRWFKMGWYVPQVFARARMAPDTYHLFMQMIGLEERPDGTTLDNYWRLNKWERTKEASKAVAAFPKFMKDRKGDAVRALYESHTGSAHPLRGDSSGASSATYAAAAFQGETRRFNRKTIPPRGWVFVKYNTFVKISVVGLGW</sequence>
<protein>
    <submittedName>
        <fullName evidence="1">Uncharacterized protein</fullName>
    </submittedName>
</protein>
<dbReference type="EMBL" id="JAGQHR010000267">
    <property type="protein sequence ID" value="MCA9727948.1"/>
    <property type="molecule type" value="Genomic_DNA"/>
</dbReference>
<dbReference type="AlphaFoldDB" id="A0A956RPA0"/>
<comment type="caution">
    <text evidence="1">The sequence shown here is derived from an EMBL/GenBank/DDBJ whole genome shotgun (WGS) entry which is preliminary data.</text>
</comment>
<reference evidence="1" key="2">
    <citation type="journal article" date="2021" name="Microbiome">
        <title>Successional dynamics and alternative stable states in a saline activated sludge microbial community over 9 years.</title>
        <authorList>
            <person name="Wang Y."/>
            <person name="Ye J."/>
            <person name="Ju F."/>
            <person name="Liu L."/>
            <person name="Boyd J.A."/>
            <person name="Deng Y."/>
            <person name="Parks D.H."/>
            <person name="Jiang X."/>
            <person name="Yin X."/>
            <person name="Woodcroft B.J."/>
            <person name="Tyson G.W."/>
            <person name="Hugenholtz P."/>
            <person name="Polz M.F."/>
            <person name="Zhang T."/>
        </authorList>
    </citation>
    <scope>NUCLEOTIDE SEQUENCE</scope>
    <source>
        <strain evidence="1">HKST-UBA01</strain>
    </source>
</reference>
<evidence type="ECO:0000313" key="2">
    <source>
        <dbReference type="Proteomes" id="UP000697710"/>
    </source>
</evidence>